<protein>
    <submittedName>
        <fullName evidence="1">Uncharacterized protein</fullName>
    </submittedName>
</protein>
<dbReference type="EMBL" id="LXQA010814093">
    <property type="protein sequence ID" value="MCI72251.1"/>
    <property type="molecule type" value="Genomic_DNA"/>
</dbReference>
<dbReference type="AlphaFoldDB" id="A0A392UFE9"/>
<organism evidence="1 2">
    <name type="scientific">Trifolium medium</name>
    <dbReference type="NCBI Taxonomy" id="97028"/>
    <lineage>
        <taxon>Eukaryota</taxon>
        <taxon>Viridiplantae</taxon>
        <taxon>Streptophyta</taxon>
        <taxon>Embryophyta</taxon>
        <taxon>Tracheophyta</taxon>
        <taxon>Spermatophyta</taxon>
        <taxon>Magnoliopsida</taxon>
        <taxon>eudicotyledons</taxon>
        <taxon>Gunneridae</taxon>
        <taxon>Pentapetalae</taxon>
        <taxon>rosids</taxon>
        <taxon>fabids</taxon>
        <taxon>Fabales</taxon>
        <taxon>Fabaceae</taxon>
        <taxon>Papilionoideae</taxon>
        <taxon>50 kb inversion clade</taxon>
        <taxon>NPAAA clade</taxon>
        <taxon>Hologalegina</taxon>
        <taxon>IRL clade</taxon>
        <taxon>Trifolieae</taxon>
        <taxon>Trifolium</taxon>
    </lineage>
</organism>
<sequence>QQDDPIAEDAPPVHGDRRLGVVSSVLERFIARIDADRDDDPLKIFFWH</sequence>
<dbReference type="Proteomes" id="UP000265520">
    <property type="component" value="Unassembled WGS sequence"/>
</dbReference>
<proteinExistence type="predicted"/>
<evidence type="ECO:0000313" key="2">
    <source>
        <dbReference type="Proteomes" id="UP000265520"/>
    </source>
</evidence>
<comment type="caution">
    <text evidence="1">The sequence shown here is derived from an EMBL/GenBank/DDBJ whole genome shotgun (WGS) entry which is preliminary data.</text>
</comment>
<name>A0A392UFE9_9FABA</name>
<reference evidence="1 2" key="1">
    <citation type="journal article" date="2018" name="Front. Plant Sci.">
        <title>Red Clover (Trifolium pratense) and Zigzag Clover (T. medium) - A Picture of Genomic Similarities and Differences.</title>
        <authorList>
            <person name="Dluhosova J."/>
            <person name="Istvanek J."/>
            <person name="Nedelnik J."/>
            <person name="Repkova J."/>
        </authorList>
    </citation>
    <scope>NUCLEOTIDE SEQUENCE [LARGE SCALE GENOMIC DNA]</scope>
    <source>
        <strain evidence="2">cv. 10/8</strain>
        <tissue evidence="1">Leaf</tissue>
    </source>
</reference>
<keyword evidence="2" id="KW-1185">Reference proteome</keyword>
<feature type="non-terminal residue" evidence="1">
    <location>
        <position position="1"/>
    </location>
</feature>
<accession>A0A392UFE9</accession>
<evidence type="ECO:0000313" key="1">
    <source>
        <dbReference type="EMBL" id="MCI72251.1"/>
    </source>
</evidence>